<protein>
    <submittedName>
        <fullName evidence="1">Uncharacterized protein</fullName>
    </submittedName>
</protein>
<gene>
    <name evidence="1" type="ORF">GDO81_008723</name>
</gene>
<name>A0AAV7CHI9_ENGPU</name>
<organism evidence="1 2">
    <name type="scientific">Engystomops pustulosus</name>
    <name type="common">Tungara frog</name>
    <name type="synonym">Physalaemus pustulosus</name>
    <dbReference type="NCBI Taxonomy" id="76066"/>
    <lineage>
        <taxon>Eukaryota</taxon>
        <taxon>Metazoa</taxon>
        <taxon>Chordata</taxon>
        <taxon>Craniata</taxon>
        <taxon>Vertebrata</taxon>
        <taxon>Euteleostomi</taxon>
        <taxon>Amphibia</taxon>
        <taxon>Batrachia</taxon>
        <taxon>Anura</taxon>
        <taxon>Neobatrachia</taxon>
        <taxon>Hyloidea</taxon>
        <taxon>Leptodactylidae</taxon>
        <taxon>Leiuperinae</taxon>
        <taxon>Engystomops</taxon>
    </lineage>
</organism>
<comment type="caution">
    <text evidence="1">The sequence shown here is derived from an EMBL/GenBank/DDBJ whole genome shotgun (WGS) entry which is preliminary data.</text>
</comment>
<sequence length="94" mass="10179">MRNMEVCFPDGVLKLRDLGSFASLNSQPVLSCAAILYQMDSANSTGAYKSSAHLSCSSVSGFSTGTYLMLRTVRPTVVKGKTIKQYAIKVLTQH</sequence>
<accession>A0AAV7CHI9</accession>
<proteinExistence type="predicted"/>
<dbReference type="EMBL" id="WNYA01000003">
    <property type="protein sequence ID" value="KAG8584189.1"/>
    <property type="molecule type" value="Genomic_DNA"/>
</dbReference>
<evidence type="ECO:0000313" key="1">
    <source>
        <dbReference type="EMBL" id="KAG8584189.1"/>
    </source>
</evidence>
<keyword evidence="2" id="KW-1185">Reference proteome</keyword>
<dbReference type="AlphaFoldDB" id="A0AAV7CHI9"/>
<evidence type="ECO:0000313" key="2">
    <source>
        <dbReference type="Proteomes" id="UP000824782"/>
    </source>
</evidence>
<dbReference type="Proteomes" id="UP000824782">
    <property type="component" value="Unassembled WGS sequence"/>
</dbReference>
<reference evidence="1" key="1">
    <citation type="thesis" date="2020" institute="ProQuest LLC" country="789 East Eisenhower Parkway, Ann Arbor, MI, USA">
        <title>Comparative Genomics and Chromosome Evolution.</title>
        <authorList>
            <person name="Mudd A.B."/>
        </authorList>
    </citation>
    <scope>NUCLEOTIDE SEQUENCE</scope>
    <source>
        <strain evidence="1">237g6f4</strain>
        <tissue evidence="1">Blood</tissue>
    </source>
</reference>